<dbReference type="Gene3D" id="1.10.10.60">
    <property type="entry name" value="Homeodomain-like"/>
    <property type="match status" value="2"/>
</dbReference>
<dbReference type="PRINTS" id="PR00032">
    <property type="entry name" value="HTHARAC"/>
</dbReference>
<dbReference type="Pfam" id="PF12833">
    <property type="entry name" value="HTH_18"/>
    <property type="match status" value="1"/>
</dbReference>
<name>A0A7G9WIM8_9FIRM</name>
<dbReference type="GO" id="GO:0043565">
    <property type="term" value="F:sequence-specific DNA binding"/>
    <property type="evidence" value="ECO:0007669"/>
    <property type="project" value="InterPro"/>
</dbReference>
<dbReference type="PROSITE" id="PS01124">
    <property type="entry name" value="HTH_ARAC_FAMILY_2"/>
    <property type="match status" value="1"/>
</dbReference>
<dbReference type="KEGG" id="caml:H6X83_02495"/>
<dbReference type="SMART" id="SM00342">
    <property type="entry name" value="HTH_ARAC"/>
    <property type="match status" value="1"/>
</dbReference>
<reference evidence="5 6" key="1">
    <citation type="submission" date="2020-08" db="EMBL/GenBank/DDBJ databases">
        <authorList>
            <person name="Ren C."/>
            <person name="Gu Y."/>
            <person name="Xu Y."/>
        </authorList>
    </citation>
    <scope>NUCLEOTIDE SEQUENCE [LARGE SCALE GENOMIC DNA]</scope>
    <source>
        <strain evidence="5 6">LBM18003</strain>
    </source>
</reference>
<organism evidence="5 6">
    <name type="scientific">Caproicibacterium amylolyticum</name>
    <dbReference type="NCBI Taxonomy" id="2766537"/>
    <lineage>
        <taxon>Bacteria</taxon>
        <taxon>Bacillati</taxon>
        <taxon>Bacillota</taxon>
        <taxon>Clostridia</taxon>
        <taxon>Eubacteriales</taxon>
        <taxon>Oscillospiraceae</taxon>
        <taxon>Caproicibacterium</taxon>
    </lineage>
</organism>
<protein>
    <submittedName>
        <fullName evidence="5">Helix-turn-helix transcriptional regulator</fullName>
    </submittedName>
</protein>
<evidence type="ECO:0000313" key="6">
    <source>
        <dbReference type="Proteomes" id="UP000516046"/>
    </source>
</evidence>
<evidence type="ECO:0000256" key="3">
    <source>
        <dbReference type="ARBA" id="ARBA00023163"/>
    </source>
</evidence>
<evidence type="ECO:0000256" key="2">
    <source>
        <dbReference type="ARBA" id="ARBA00023125"/>
    </source>
</evidence>
<accession>A0A7G9WIM8</accession>
<dbReference type="InterPro" id="IPR009057">
    <property type="entry name" value="Homeodomain-like_sf"/>
</dbReference>
<dbReference type="PANTHER" id="PTHR43280">
    <property type="entry name" value="ARAC-FAMILY TRANSCRIPTIONAL REGULATOR"/>
    <property type="match status" value="1"/>
</dbReference>
<dbReference type="RefSeq" id="WP_212507602.1">
    <property type="nucleotide sequence ID" value="NZ_CP060696.1"/>
</dbReference>
<dbReference type="InterPro" id="IPR037923">
    <property type="entry name" value="HTH-like"/>
</dbReference>
<keyword evidence="6" id="KW-1185">Reference proteome</keyword>
<dbReference type="InterPro" id="IPR018060">
    <property type="entry name" value="HTH_AraC"/>
</dbReference>
<dbReference type="Gene3D" id="2.60.120.10">
    <property type="entry name" value="Jelly Rolls"/>
    <property type="match status" value="1"/>
</dbReference>
<evidence type="ECO:0000313" key="5">
    <source>
        <dbReference type="EMBL" id="QNO18540.1"/>
    </source>
</evidence>
<dbReference type="InterPro" id="IPR014710">
    <property type="entry name" value="RmlC-like_jellyroll"/>
</dbReference>
<dbReference type="PANTHER" id="PTHR43280:SF28">
    <property type="entry name" value="HTH-TYPE TRANSCRIPTIONAL ACTIVATOR RHAS"/>
    <property type="match status" value="1"/>
</dbReference>
<dbReference type="SUPFAM" id="SSF46689">
    <property type="entry name" value="Homeodomain-like"/>
    <property type="match status" value="2"/>
</dbReference>
<feature type="domain" description="HTH araC/xylS-type" evidence="4">
    <location>
        <begin position="191"/>
        <end position="289"/>
    </location>
</feature>
<keyword evidence="1" id="KW-0805">Transcription regulation</keyword>
<dbReference type="Pfam" id="PF02311">
    <property type="entry name" value="AraC_binding"/>
    <property type="match status" value="1"/>
</dbReference>
<dbReference type="Proteomes" id="UP000516046">
    <property type="component" value="Chromosome"/>
</dbReference>
<dbReference type="InterPro" id="IPR003313">
    <property type="entry name" value="AraC-bd"/>
</dbReference>
<sequence>MDHDSLKEKIPHGDAMFPLMVHVFETDVCLQERIVSHWHAELEFLVVTRGCADFHIDAENYRVQKGDLLFVNTNRLHSATAVAKEPFCFFAVVFSPSLLGNYGNDSIWQKYVEPVLHNKVRFPEHIRPQENWEQEVLVLLTQVQNIYLQQETAYELLLKAKLYEMWYLLFAHSQSAQEATGLSDYRIVRIKAVLNYIQEHYRQKITLAELAAEFQMSEGQFCRFFRSMINLSTVEYINSCRISESGVLLQETDKEIGEIAGLVGFNNISYFNKTFRRYMHCSPTQFRQNGKRSET</sequence>
<keyword evidence="3" id="KW-0804">Transcription</keyword>
<dbReference type="AlphaFoldDB" id="A0A7G9WIM8"/>
<dbReference type="CDD" id="cd02208">
    <property type="entry name" value="cupin_RmlC-like"/>
    <property type="match status" value="1"/>
</dbReference>
<dbReference type="InterPro" id="IPR020449">
    <property type="entry name" value="Tscrpt_reg_AraC-type_HTH"/>
</dbReference>
<dbReference type="SUPFAM" id="SSF51215">
    <property type="entry name" value="Regulatory protein AraC"/>
    <property type="match status" value="1"/>
</dbReference>
<evidence type="ECO:0000256" key="1">
    <source>
        <dbReference type="ARBA" id="ARBA00023015"/>
    </source>
</evidence>
<proteinExistence type="predicted"/>
<gene>
    <name evidence="5" type="ORF">H6X83_02495</name>
</gene>
<dbReference type="GO" id="GO:0003700">
    <property type="term" value="F:DNA-binding transcription factor activity"/>
    <property type="evidence" value="ECO:0007669"/>
    <property type="project" value="InterPro"/>
</dbReference>
<keyword evidence="2" id="KW-0238">DNA-binding</keyword>
<dbReference type="EMBL" id="CP060696">
    <property type="protein sequence ID" value="QNO18540.1"/>
    <property type="molecule type" value="Genomic_DNA"/>
</dbReference>
<evidence type="ECO:0000259" key="4">
    <source>
        <dbReference type="PROSITE" id="PS01124"/>
    </source>
</evidence>